<organism evidence="2">
    <name type="scientific">Clostridioides difficile</name>
    <name type="common">Peptoclostridium difficile</name>
    <dbReference type="NCBI Taxonomy" id="1496"/>
    <lineage>
        <taxon>Bacteria</taxon>
        <taxon>Bacillati</taxon>
        <taxon>Bacillota</taxon>
        <taxon>Clostridia</taxon>
        <taxon>Peptostreptococcales</taxon>
        <taxon>Peptostreptococcaceae</taxon>
        <taxon>Clostridioides</taxon>
    </lineage>
</organism>
<keyword evidence="1" id="KW-1133">Transmembrane helix</keyword>
<protein>
    <submittedName>
        <fullName evidence="2">Chloride ion channel protein</fullName>
    </submittedName>
</protein>
<keyword evidence="1" id="KW-0472">Membrane</keyword>
<name>A0A381I6Q1_CLODI</name>
<sequence length="91" mass="10250">MIEKFKTLIWIKMIIRIKSVYKTYGGLFFLGLIGIPVGAIIGLIDTIFGTVLLKVTDIRETYPMYLIPFLAVVGVVIAYAILNLEEKVVKE</sequence>
<feature type="transmembrane region" description="Helical" evidence="1">
    <location>
        <begin position="21"/>
        <end position="44"/>
    </location>
</feature>
<dbReference type="AlphaFoldDB" id="A0A381I6Q1"/>
<keyword evidence="1" id="KW-0812">Transmembrane</keyword>
<dbReference type="EMBL" id="UFWD01000001">
    <property type="protein sequence ID" value="SUY21581.1"/>
    <property type="molecule type" value="Genomic_DNA"/>
</dbReference>
<evidence type="ECO:0000256" key="1">
    <source>
        <dbReference type="SAM" id="Phobius"/>
    </source>
</evidence>
<gene>
    <name evidence="2" type="ORF">NCTC13307_00757</name>
</gene>
<feature type="transmembrane region" description="Helical" evidence="1">
    <location>
        <begin position="64"/>
        <end position="82"/>
    </location>
</feature>
<evidence type="ECO:0000313" key="2">
    <source>
        <dbReference type="EMBL" id="SUY21581.1"/>
    </source>
</evidence>
<reference evidence="2" key="1">
    <citation type="submission" date="2018-06" db="EMBL/GenBank/DDBJ databases">
        <authorList>
            <consortium name="Pathogen Informatics"/>
            <person name="Doyle S."/>
        </authorList>
    </citation>
    <scope>NUCLEOTIDE SEQUENCE</scope>
    <source>
        <strain evidence="2">NCTC13307</strain>
    </source>
</reference>
<proteinExistence type="predicted"/>
<accession>A0A381I6Q1</accession>